<dbReference type="WBParaSite" id="SVE_0996000.1">
    <property type="protein sequence ID" value="SVE_0996000.1"/>
    <property type="gene ID" value="SVE_0996000"/>
</dbReference>
<protein>
    <submittedName>
        <fullName evidence="2">COesterase domain-containing protein</fullName>
    </submittedName>
</protein>
<evidence type="ECO:0000313" key="2">
    <source>
        <dbReference type="WBParaSite" id="SVE_0996000.1"/>
    </source>
</evidence>
<accession>A0A0K0FLP4</accession>
<proteinExistence type="predicted"/>
<dbReference type="Proteomes" id="UP000035680">
    <property type="component" value="Unassembled WGS sequence"/>
</dbReference>
<sequence length="105" mass="11064">MIAHAVSLLSYGGYGLSDWLVGNGKAAYTNFYIDATPPIKAGLAASSGAILSNNIGLLGGDQRNERRPVSEIPVLSYFNRRGCPSSPFIQFTGAATIHCSILSSE</sequence>
<name>A0A0K0FLP4_STRVS</name>
<reference evidence="1" key="1">
    <citation type="submission" date="2014-07" db="EMBL/GenBank/DDBJ databases">
        <authorList>
            <person name="Martin A.A"/>
            <person name="De Silva N."/>
        </authorList>
    </citation>
    <scope>NUCLEOTIDE SEQUENCE</scope>
</reference>
<organism evidence="1 2">
    <name type="scientific">Strongyloides venezuelensis</name>
    <name type="common">Threadworm</name>
    <dbReference type="NCBI Taxonomy" id="75913"/>
    <lineage>
        <taxon>Eukaryota</taxon>
        <taxon>Metazoa</taxon>
        <taxon>Ecdysozoa</taxon>
        <taxon>Nematoda</taxon>
        <taxon>Chromadorea</taxon>
        <taxon>Rhabditida</taxon>
        <taxon>Tylenchina</taxon>
        <taxon>Panagrolaimomorpha</taxon>
        <taxon>Strongyloidoidea</taxon>
        <taxon>Strongyloididae</taxon>
        <taxon>Strongyloides</taxon>
    </lineage>
</organism>
<keyword evidence="1" id="KW-1185">Reference proteome</keyword>
<evidence type="ECO:0000313" key="1">
    <source>
        <dbReference type="Proteomes" id="UP000035680"/>
    </source>
</evidence>
<reference evidence="2" key="2">
    <citation type="submission" date="2015-08" db="UniProtKB">
        <authorList>
            <consortium name="WormBaseParasite"/>
        </authorList>
    </citation>
    <scope>IDENTIFICATION</scope>
</reference>
<dbReference type="AlphaFoldDB" id="A0A0K0FLP4"/>